<dbReference type="InterPro" id="IPR036291">
    <property type="entry name" value="NAD(P)-bd_dom_sf"/>
</dbReference>
<dbReference type="FunFam" id="3.40.50.720:FF:000203">
    <property type="entry name" value="D-3-phosphoglycerate dehydrogenase (SerA)"/>
    <property type="match status" value="1"/>
</dbReference>
<evidence type="ECO:0000313" key="7">
    <source>
        <dbReference type="EMBL" id="QNP75033.1"/>
    </source>
</evidence>
<protein>
    <submittedName>
        <fullName evidence="7">3-phosphoglycerate dehydrogenase</fullName>
    </submittedName>
</protein>
<evidence type="ECO:0000259" key="6">
    <source>
        <dbReference type="Pfam" id="PF02826"/>
    </source>
</evidence>
<dbReference type="SUPFAM" id="SSF52283">
    <property type="entry name" value="Formate/glycerate dehydrogenase catalytic domain-like"/>
    <property type="match status" value="1"/>
</dbReference>
<feature type="domain" description="D-isomer specific 2-hydroxyacid dehydrogenase NAD-binding" evidence="6">
    <location>
        <begin position="110"/>
        <end position="286"/>
    </location>
</feature>
<keyword evidence="2 4" id="KW-0560">Oxidoreductase</keyword>
<comment type="similarity">
    <text evidence="1 4">Belongs to the D-isomer specific 2-hydroxyacid dehydrogenase family.</text>
</comment>
<proteinExistence type="inferred from homology"/>
<dbReference type="PANTHER" id="PTHR42789:SF1">
    <property type="entry name" value="D-ISOMER SPECIFIC 2-HYDROXYACID DEHYDROGENASE FAMILY PROTEIN (AFU_ORTHOLOGUE AFUA_6G10090)"/>
    <property type="match status" value="1"/>
</dbReference>
<organism evidence="7 8">
    <name type="scientific">Streptomyces roseirectus</name>
    <dbReference type="NCBI Taxonomy" id="2768066"/>
    <lineage>
        <taxon>Bacteria</taxon>
        <taxon>Bacillati</taxon>
        <taxon>Actinomycetota</taxon>
        <taxon>Actinomycetes</taxon>
        <taxon>Kitasatosporales</taxon>
        <taxon>Streptomycetaceae</taxon>
        <taxon>Streptomyces</taxon>
    </lineage>
</organism>
<name>A0A7H0IQG7_9ACTN</name>
<feature type="domain" description="D-isomer specific 2-hydroxyacid dehydrogenase catalytic" evidence="5">
    <location>
        <begin position="8"/>
        <end position="304"/>
    </location>
</feature>
<gene>
    <name evidence="7" type="ORF">IAG44_40220</name>
</gene>
<dbReference type="Pfam" id="PF00389">
    <property type="entry name" value="2-Hacid_dh"/>
    <property type="match status" value="1"/>
</dbReference>
<dbReference type="AlphaFoldDB" id="A0A7H0IQG7"/>
<dbReference type="RefSeq" id="WP_187751956.1">
    <property type="nucleotide sequence ID" value="NZ_CP060828.1"/>
</dbReference>
<dbReference type="Gene3D" id="3.40.50.720">
    <property type="entry name" value="NAD(P)-binding Rossmann-like Domain"/>
    <property type="match status" value="2"/>
</dbReference>
<evidence type="ECO:0000256" key="3">
    <source>
        <dbReference type="ARBA" id="ARBA00023027"/>
    </source>
</evidence>
<evidence type="ECO:0000259" key="5">
    <source>
        <dbReference type="Pfam" id="PF00389"/>
    </source>
</evidence>
<dbReference type="GO" id="GO:0016616">
    <property type="term" value="F:oxidoreductase activity, acting on the CH-OH group of donors, NAD or NADP as acceptor"/>
    <property type="evidence" value="ECO:0007669"/>
    <property type="project" value="InterPro"/>
</dbReference>
<dbReference type="InterPro" id="IPR006140">
    <property type="entry name" value="D-isomer_DH_NAD-bd"/>
</dbReference>
<dbReference type="Proteomes" id="UP000516052">
    <property type="component" value="Chromosome"/>
</dbReference>
<accession>A0A7H0IQG7</accession>
<dbReference type="KEGG" id="sroi:IAG44_40220"/>
<dbReference type="GO" id="GO:0051287">
    <property type="term" value="F:NAD binding"/>
    <property type="evidence" value="ECO:0007669"/>
    <property type="project" value="InterPro"/>
</dbReference>
<dbReference type="InterPro" id="IPR006139">
    <property type="entry name" value="D-isomer_2_OHA_DH_cat_dom"/>
</dbReference>
<keyword evidence="3" id="KW-0520">NAD</keyword>
<dbReference type="InterPro" id="IPR050857">
    <property type="entry name" value="D-2-hydroxyacid_DH"/>
</dbReference>
<reference evidence="7 8" key="1">
    <citation type="submission" date="2020-08" db="EMBL/GenBank/DDBJ databases">
        <title>A novel species.</title>
        <authorList>
            <person name="Gao J."/>
        </authorList>
    </citation>
    <scope>NUCLEOTIDE SEQUENCE [LARGE SCALE GENOMIC DNA]</scope>
    <source>
        <strain evidence="7 8">CRXT-G-22</strain>
    </source>
</reference>
<evidence type="ECO:0000256" key="2">
    <source>
        <dbReference type="ARBA" id="ARBA00023002"/>
    </source>
</evidence>
<evidence type="ECO:0000256" key="4">
    <source>
        <dbReference type="RuleBase" id="RU003719"/>
    </source>
</evidence>
<sequence>MARTPRLLVLDPVHPEALAELGLVLEVVVRLKPPQSELAALVEEVDPDAVVVRSGVRLTGEVIRSAPRLRVIGRAGSGTDNIDVGVARELGVRVFTLHGVSANAVAELALGLALSVTRNVALADRQIRAGLWRKPELAGPELGGHTLGVVGLGPIGSRLAELARPLRMRVLATVASPTPERARDLAAEDITLLPLKTLLSESDVVCLALPLNDATRHLISGPELALMGPRAYLVNVARGGVVDEQALYEALSAGVIAGAALDVHAVEGGLSPLAELDNVVLTPHIGATTHDAQARIGTLLVSRLQEELAAAGVLERPLTSEVVK</sequence>
<keyword evidence="8" id="KW-1185">Reference proteome</keyword>
<evidence type="ECO:0000256" key="1">
    <source>
        <dbReference type="ARBA" id="ARBA00005854"/>
    </source>
</evidence>
<evidence type="ECO:0000313" key="8">
    <source>
        <dbReference type="Proteomes" id="UP000516052"/>
    </source>
</evidence>
<dbReference type="EMBL" id="CP060828">
    <property type="protein sequence ID" value="QNP75033.1"/>
    <property type="molecule type" value="Genomic_DNA"/>
</dbReference>
<dbReference type="Pfam" id="PF02826">
    <property type="entry name" value="2-Hacid_dh_C"/>
    <property type="match status" value="1"/>
</dbReference>
<dbReference type="PANTHER" id="PTHR42789">
    <property type="entry name" value="D-ISOMER SPECIFIC 2-HYDROXYACID DEHYDROGENASE FAMILY PROTEIN (AFU_ORTHOLOGUE AFUA_6G10090)"/>
    <property type="match status" value="1"/>
</dbReference>
<dbReference type="SUPFAM" id="SSF51735">
    <property type="entry name" value="NAD(P)-binding Rossmann-fold domains"/>
    <property type="match status" value="1"/>
</dbReference>